<sequence length="285" mass="28857">MNEQEFAELSAGHALHALSPDESAAFERALAEHPEWQSIADADGETVAALAAATTEVAPPLTLRSTLLSTIAILPQGDRDDAGPESSEDAPVEVPDEPDAAAPEPETATDAAPFVEPAPTTSTIQAVERRNWTRGLLALAASVVLLVVLGFGAATVNELVNRTPAQVALAEIESAPDAQSSAAVLTDGGTATVHWSESVGKVVLTSAGLPAIADDEDFELWYVRGDEPISAGTFDAAASGQTVALLDGAMEAGDAIAVTVEPAGGSPTGAPSTEPIVVVPTGPAA</sequence>
<evidence type="ECO:0000256" key="6">
    <source>
        <dbReference type="ARBA" id="ARBA00023015"/>
    </source>
</evidence>
<evidence type="ECO:0000256" key="12">
    <source>
        <dbReference type="SAM" id="Phobius"/>
    </source>
</evidence>
<dbReference type="GO" id="GO:0006417">
    <property type="term" value="P:regulation of translation"/>
    <property type="evidence" value="ECO:0007669"/>
    <property type="project" value="TreeGrafter"/>
</dbReference>
<evidence type="ECO:0000256" key="1">
    <source>
        <dbReference type="ARBA" id="ARBA00004167"/>
    </source>
</evidence>
<evidence type="ECO:0000313" key="15">
    <source>
        <dbReference type="Proteomes" id="UP000033956"/>
    </source>
</evidence>
<dbReference type="EMBL" id="JYIZ01000042">
    <property type="protein sequence ID" value="KJL42099.1"/>
    <property type="molecule type" value="Genomic_DNA"/>
</dbReference>
<protein>
    <recommendedName>
        <fullName evidence="10">Regulator of SigK</fullName>
    </recommendedName>
    <alternativeName>
        <fullName evidence="9">Sigma-K anti-sigma factor RskA</fullName>
    </alternativeName>
</protein>
<keyword evidence="8" id="KW-0804">Transcription</keyword>
<evidence type="ECO:0000256" key="10">
    <source>
        <dbReference type="ARBA" id="ARBA00030803"/>
    </source>
</evidence>
<dbReference type="Proteomes" id="UP000033956">
    <property type="component" value="Unassembled WGS sequence"/>
</dbReference>
<dbReference type="GO" id="GO:0016989">
    <property type="term" value="F:sigma factor antagonist activity"/>
    <property type="evidence" value="ECO:0007669"/>
    <property type="project" value="TreeGrafter"/>
</dbReference>
<evidence type="ECO:0000256" key="9">
    <source>
        <dbReference type="ARBA" id="ARBA00029829"/>
    </source>
</evidence>
<organism evidence="14 15">
    <name type="scientific">Microbacterium terrae</name>
    <dbReference type="NCBI Taxonomy" id="69369"/>
    <lineage>
        <taxon>Bacteria</taxon>
        <taxon>Bacillati</taxon>
        <taxon>Actinomycetota</taxon>
        <taxon>Actinomycetes</taxon>
        <taxon>Micrococcales</taxon>
        <taxon>Microbacteriaceae</taxon>
        <taxon>Microbacterium</taxon>
    </lineage>
</organism>
<evidence type="ECO:0000256" key="5">
    <source>
        <dbReference type="ARBA" id="ARBA00022989"/>
    </source>
</evidence>
<feature type="region of interest" description="Disordered" evidence="11">
    <location>
        <begin position="76"/>
        <end position="122"/>
    </location>
</feature>
<comment type="subcellular location">
    <subcellularLocation>
        <location evidence="2">Cell membrane</location>
    </subcellularLocation>
    <subcellularLocation>
        <location evidence="1">Membrane</location>
        <topology evidence="1">Single-pass membrane protein</topology>
    </subcellularLocation>
</comment>
<evidence type="ECO:0000259" key="13">
    <source>
        <dbReference type="Pfam" id="PF10099"/>
    </source>
</evidence>
<proteinExistence type="predicted"/>
<comment type="caution">
    <text evidence="14">The sequence shown here is derived from an EMBL/GenBank/DDBJ whole genome shotgun (WGS) entry which is preliminary data.</text>
</comment>
<evidence type="ECO:0000256" key="7">
    <source>
        <dbReference type="ARBA" id="ARBA00023136"/>
    </source>
</evidence>
<keyword evidence="5 12" id="KW-1133">Transmembrane helix</keyword>
<dbReference type="InterPro" id="IPR018764">
    <property type="entry name" value="RskA_C"/>
</dbReference>
<dbReference type="RefSeq" id="WP_045275206.1">
    <property type="nucleotide sequence ID" value="NZ_BAAAUP010000004.1"/>
</dbReference>
<evidence type="ECO:0000256" key="2">
    <source>
        <dbReference type="ARBA" id="ARBA00004236"/>
    </source>
</evidence>
<keyword evidence="3" id="KW-1003">Cell membrane</keyword>
<evidence type="ECO:0000256" key="11">
    <source>
        <dbReference type="SAM" id="MobiDB-lite"/>
    </source>
</evidence>
<evidence type="ECO:0000256" key="3">
    <source>
        <dbReference type="ARBA" id="ARBA00022475"/>
    </source>
</evidence>
<evidence type="ECO:0000256" key="4">
    <source>
        <dbReference type="ARBA" id="ARBA00022692"/>
    </source>
</evidence>
<dbReference type="Gene3D" id="1.10.10.1320">
    <property type="entry name" value="Anti-sigma factor, zinc-finger domain"/>
    <property type="match status" value="1"/>
</dbReference>
<keyword evidence="15" id="KW-1185">Reference proteome</keyword>
<keyword evidence="6" id="KW-0805">Transcription regulation</keyword>
<feature type="compositionally biased region" description="Low complexity" evidence="11">
    <location>
        <begin position="100"/>
        <end position="113"/>
    </location>
</feature>
<dbReference type="PANTHER" id="PTHR37461:SF1">
    <property type="entry name" value="ANTI-SIGMA-K FACTOR RSKA"/>
    <property type="match status" value="1"/>
</dbReference>
<dbReference type="PATRIC" id="fig|92835.4.peg.1273"/>
<dbReference type="PANTHER" id="PTHR37461">
    <property type="entry name" value="ANTI-SIGMA-K FACTOR RSKA"/>
    <property type="match status" value="1"/>
</dbReference>
<dbReference type="STRING" id="92835.RS81_01257"/>
<dbReference type="InterPro" id="IPR041916">
    <property type="entry name" value="Anti_sigma_zinc_sf"/>
</dbReference>
<name>A0A0M2HD11_9MICO</name>
<dbReference type="AlphaFoldDB" id="A0A0M2HD11"/>
<accession>A0A0M2HD11</accession>
<gene>
    <name evidence="14" type="ORF">RS81_01257</name>
</gene>
<feature type="transmembrane region" description="Helical" evidence="12">
    <location>
        <begin position="136"/>
        <end position="156"/>
    </location>
</feature>
<keyword evidence="4 12" id="KW-0812">Transmembrane</keyword>
<keyword evidence="7 12" id="KW-0472">Membrane</keyword>
<reference evidence="14 15" key="1">
    <citation type="submission" date="2015-02" db="EMBL/GenBank/DDBJ databases">
        <title>Draft genome sequences of ten Microbacterium spp. with emphasis on heavy metal contaminated environments.</title>
        <authorList>
            <person name="Corretto E."/>
        </authorList>
    </citation>
    <scope>NUCLEOTIDE SEQUENCE [LARGE SCALE GENOMIC DNA]</scope>
    <source>
        <strain evidence="14 15">DSM 12510</strain>
    </source>
</reference>
<dbReference type="GO" id="GO:0005886">
    <property type="term" value="C:plasma membrane"/>
    <property type="evidence" value="ECO:0007669"/>
    <property type="project" value="UniProtKB-SubCell"/>
</dbReference>
<dbReference type="OrthoDB" id="153510at2"/>
<evidence type="ECO:0000313" key="14">
    <source>
        <dbReference type="EMBL" id="KJL42099.1"/>
    </source>
</evidence>
<feature type="compositionally biased region" description="Acidic residues" evidence="11">
    <location>
        <begin position="86"/>
        <end position="99"/>
    </location>
</feature>
<evidence type="ECO:0000256" key="8">
    <source>
        <dbReference type="ARBA" id="ARBA00023163"/>
    </source>
</evidence>
<dbReference type="InterPro" id="IPR051474">
    <property type="entry name" value="Anti-sigma-K/W_factor"/>
</dbReference>
<dbReference type="Pfam" id="PF10099">
    <property type="entry name" value="RskA_C"/>
    <property type="match status" value="1"/>
</dbReference>
<feature type="domain" description="Anti-sigma K factor RskA C-terminal" evidence="13">
    <location>
        <begin position="137"/>
        <end position="274"/>
    </location>
</feature>